<dbReference type="InterPro" id="IPR050983">
    <property type="entry name" value="GST_Omega/HSP26"/>
</dbReference>
<dbReference type="PANTHER" id="PTHR43968">
    <property type="match status" value="1"/>
</dbReference>
<protein>
    <submittedName>
        <fullName evidence="3">Glutathione S-transferase</fullName>
    </submittedName>
</protein>
<dbReference type="EMBL" id="QPJY01000007">
    <property type="protein sequence ID" value="RCX28289.1"/>
    <property type="molecule type" value="Genomic_DNA"/>
</dbReference>
<dbReference type="InterPro" id="IPR010987">
    <property type="entry name" value="Glutathione-S-Trfase_C-like"/>
</dbReference>
<dbReference type="Pfam" id="PF13410">
    <property type="entry name" value="GST_C_2"/>
    <property type="match status" value="1"/>
</dbReference>
<reference evidence="3 4" key="1">
    <citation type="submission" date="2018-07" db="EMBL/GenBank/DDBJ databases">
        <title>Genomic Encyclopedia of Type Strains, Phase IV (KMG-IV): sequencing the most valuable type-strain genomes for metagenomic binning, comparative biology and taxonomic classification.</title>
        <authorList>
            <person name="Goeker M."/>
        </authorList>
    </citation>
    <scope>NUCLEOTIDE SEQUENCE [LARGE SCALE GENOMIC DNA]</scope>
    <source>
        <strain evidence="3 4">DSM 26407</strain>
    </source>
</reference>
<dbReference type="PROSITE" id="PS50405">
    <property type="entry name" value="GST_CTER"/>
    <property type="match status" value="1"/>
</dbReference>
<evidence type="ECO:0000313" key="4">
    <source>
        <dbReference type="Proteomes" id="UP000252707"/>
    </source>
</evidence>
<dbReference type="GO" id="GO:0005737">
    <property type="term" value="C:cytoplasm"/>
    <property type="evidence" value="ECO:0007669"/>
    <property type="project" value="TreeGrafter"/>
</dbReference>
<dbReference type="InterPro" id="IPR004045">
    <property type="entry name" value="Glutathione_S-Trfase_N"/>
</dbReference>
<dbReference type="AlphaFoldDB" id="A0A369C315"/>
<gene>
    <name evidence="3" type="ORF">DFQ59_10732</name>
</gene>
<evidence type="ECO:0000259" key="1">
    <source>
        <dbReference type="PROSITE" id="PS50404"/>
    </source>
</evidence>
<feature type="domain" description="GST C-terminal" evidence="2">
    <location>
        <begin position="84"/>
        <end position="213"/>
    </location>
</feature>
<accession>A0A369C315</accession>
<dbReference type="OrthoDB" id="9782992at2"/>
<evidence type="ECO:0000259" key="2">
    <source>
        <dbReference type="PROSITE" id="PS50405"/>
    </source>
</evidence>
<evidence type="ECO:0000313" key="3">
    <source>
        <dbReference type="EMBL" id="RCX28289.1"/>
    </source>
</evidence>
<dbReference type="PANTHER" id="PTHR43968:SF6">
    <property type="entry name" value="GLUTATHIONE S-TRANSFERASE OMEGA"/>
    <property type="match status" value="1"/>
</dbReference>
<sequence length="221" mass="25124">MELELISFKLCPFVQRSVITLLHKQVPHTITYIDLNSPPAWFSEISPLGKVPVLRVDNRHAIFESAVINEFIDEVTPGRMHPEDPVRRAINRAWIEFASDCWGDHMQITSAPEEAKFRAHRAALEAKLARLEQVLGDGPFFNGDSLALVDTAFAPLFMRLEMLNRFVSTYDRETLPRVAAWSDALLALPEVRDSVVPEFEKLYLATVRNRSDYLDDCLDAA</sequence>
<proteinExistence type="predicted"/>
<keyword evidence="4" id="KW-1185">Reference proteome</keyword>
<dbReference type="InterPro" id="IPR036282">
    <property type="entry name" value="Glutathione-S-Trfase_C_sf"/>
</dbReference>
<organism evidence="3 4">
    <name type="scientific">Thioalbus denitrificans</name>
    <dbReference type="NCBI Taxonomy" id="547122"/>
    <lineage>
        <taxon>Bacteria</taxon>
        <taxon>Pseudomonadati</taxon>
        <taxon>Pseudomonadota</taxon>
        <taxon>Gammaproteobacteria</taxon>
        <taxon>Chromatiales</taxon>
        <taxon>Ectothiorhodospiraceae</taxon>
        <taxon>Thioalbus</taxon>
    </lineage>
</organism>
<dbReference type="InterPro" id="IPR036249">
    <property type="entry name" value="Thioredoxin-like_sf"/>
</dbReference>
<name>A0A369C315_9GAMM</name>
<dbReference type="SUPFAM" id="SSF47616">
    <property type="entry name" value="GST C-terminal domain-like"/>
    <property type="match status" value="1"/>
</dbReference>
<comment type="caution">
    <text evidence="3">The sequence shown here is derived from an EMBL/GenBank/DDBJ whole genome shotgun (WGS) entry which is preliminary data.</text>
</comment>
<dbReference type="InterPro" id="IPR040079">
    <property type="entry name" value="Glutathione_S-Trfase"/>
</dbReference>
<feature type="domain" description="GST N-terminal" evidence="1">
    <location>
        <begin position="1"/>
        <end position="80"/>
    </location>
</feature>
<dbReference type="SUPFAM" id="SSF52833">
    <property type="entry name" value="Thioredoxin-like"/>
    <property type="match status" value="1"/>
</dbReference>
<keyword evidence="3" id="KW-0808">Transferase</keyword>
<dbReference type="GO" id="GO:0016740">
    <property type="term" value="F:transferase activity"/>
    <property type="evidence" value="ECO:0007669"/>
    <property type="project" value="UniProtKB-KW"/>
</dbReference>
<dbReference type="PROSITE" id="PS50404">
    <property type="entry name" value="GST_NTER"/>
    <property type="match status" value="1"/>
</dbReference>
<dbReference type="SFLD" id="SFLDG00358">
    <property type="entry name" value="Main_(cytGST)"/>
    <property type="match status" value="1"/>
</dbReference>
<dbReference type="Gene3D" id="3.40.30.10">
    <property type="entry name" value="Glutaredoxin"/>
    <property type="match status" value="1"/>
</dbReference>
<dbReference type="Proteomes" id="UP000252707">
    <property type="component" value="Unassembled WGS sequence"/>
</dbReference>
<dbReference type="Gene3D" id="1.20.1050.10">
    <property type="match status" value="1"/>
</dbReference>
<dbReference type="Pfam" id="PF13409">
    <property type="entry name" value="GST_N_2"/>
    <property type="match status" value="1"/>
</dbReference>
<dbReference type="RefSeq" id="WP_114280234.1">
    <property type="nucleotide sequence ID" value="NZ_QPJY01000007.1"/>
</dbReference>
<dbReference type="SFLD" id="SFLDS00019">
    <property type="entry name" value="Glutathione_Transferase_(cytos"/>
    <property type="match status" value="1"/>
</dbReference>